<dbReference type="SUPFAM" id="SSF52266">
    <property type="entry name" value="SGNH hydrolase"/>
    <property type="match status" value="1"/>
</dbReference>
<gene>
    <name evidence="4" type="ORF">GCM10007049_29290</name>
</gene>
<dbReference type="InterPro" id="IPR039329">
    <property type="entry name" value="SIAE"/>
</dbReference>
<proteinExistence type="predicted"/>
<evidence type="ECO:0000256" key="2">
    <source>
        <dbReference type="SAM" id="SignalP"/>
    </source>
</evidence>
<dbReference type="GO" id="GO:0001681">
    <property type="term" value="F:sialate O-acetylesterase activity"/>
    <property type="evidence" value="ECO:0007669"/>
    <property type="project" value="InterPro"/>
</dbReference>
<feature type="chain" id="PRO_5037264296" evidence="2">
    <location>
        <begin position="20"/>
        <end position="473"/>
    </location>
</feature>
<evidence type="ECO:0000259" key="3">
    <source>
        <dbReference type="Pfam" id="PF03629"/>
    </source>
</evidence>
<organism evidence="4 5">
    <name type="scientific">Echinicola pacifica</name>
    <dbReference type="NCBI Taxonomy" id="346377"/>
    <lineage>
        <taxon>Bacteria</taxon>
        <taxon>Pseudomonadati</taxon>
        <taxon>Bacteroidota</taxon>
        <taxon>Cytophagia</taxon>
        <taxon>Cytophagales</taxon>
        <taxon>Cyclobacteriaceae</taxon>
        <taxon>Echinicola</taxon>
    </lineage>
</organism>
<comment type="caution">
    <text evidence="4">The sequence shown here is derived from an EMBL/GenBank/DDBJ whole genome shotgun (WGS) entry which is preliminary data.</text>
</comment>
<dbReference type="InterPro" id="IPR005181">
    <property type="entry name" value="SASA"/>
</dbReference>
<feature type="signal peptide" evidence="2">
    <location>
        <begin position="1"/>
        <end position="19"/>
    </location>
</feature>
<dbReference type="PANTHER" id="PTHR22901:SF0">
    <property type="entry name" value="SIALATE O-ACETYLESTERASE"/>
    <property type="match status" value="1"/>
</dbReference>
<evidence type="ECO:0000313" key="5">
    <source>
        <dbReference type="Proteomes" id="UP000619457"/>
    </source>
</evidence>
<dbReference type="Gene3D" id="3.40.50.1110">
    <property type="entry name" value="SGNH hydrolase"/>
    <property type="match status" value="1"/>
</dbReference>
<dbReference type="PANTHER" id="PTHR22901">
    <property type="entry name" value="SIALATE O-ACETYLESTERASE"/>
    <property type="match status" value="1"/>
</dbReference>
<protein>
    <submittedName>
        <fullName evidence="4">9-O-acetylesterase</fullName>
    </submittedName>
</protein>
<dbReference type="GO" id="GO:0005975">
    <property type="term" value="P:carbohydrate metabolic process"/>
    <property type="evidence" value="ECO:0007669"/>
    <property type="project" value="TreeGrafter"/>
</dbReference>
<dbReference type="Gene3D" id="2.60.40.10">
    <property type="entry name" value="Immunoglobulins"/>
    <property type="match status" value="1"/>
</dbReference>
<sequence length="473" mass="52414">MKKFIMSVAFLSASLISYAEVRLPSIFSDNMVLQQQIPAPIWGWASPGAEVTITASWDGNSHQVKANQEGEWQLKLNTPKAGGPYQITISDGDEVKLENVLIGEVWLCSGQSNMEMPLKGFSGQPILGGNEAIVNAKNDQIRLITVPRKGSVEEQKNFEGQWEEASPAVASGFSATAWFFGKQLQQSLDVPIGLVHVSWGGSNIEAWMSEQMLADFKDEITIPQSEEEIKVPNRTATALYNGMISPVMGFGIKGMIWYQGESNNGRPEQYEELMVTMLKEWRQSWALGEFPFYYAQIAPFDYGDLTDNQYVEKRNSAYLRDAQRKANKRIPNSGMAVLMDIGEKTLIHPADKKTGSLRLAYLALAKTYGIEGFEYESPELSGVEYKGSTAILSFDSAPNGITSYSKEVTIFEIAGENKKFYPANALLGRESITLSSPSVEKPVAVRYGFKNFVEGQVFSTGGLPLSSFRTDEW</sequence>
<dbReference type="AlphaFoldDB" id="A0A918Q7T7"/>
<dbReference type="InterPro" id="IPR013783">
    <property type="entry name" value="Ig-like_fold"/>
</dbReference>
<dbReference type="RefSeq" id="WP_018475280.1">
    <property type="nucleotide sequence ID" value="NZ_BMWX01000005.1"/>
</dbReference>
<evidence type="ECO:0000313" key="4">
    <source>
        <dbReference type="EMBL" id="GGZ34106.1"/>
    </source>
</evidence>
<dbReference type="Pfam" id="PF03629">
    <property type="entry name" value="SASA"/>
    <property type="match status" value="1"/>
</dbReference>
<keyword evidence="1" id="KW-0378">Hydrolase</keyword>
<feature type="domain" description="Sialate O-acetylesterase" evidence="3">
    <location>
        <begin position="104"/>
        <end position="318"/>
    </location>
</feature>
<name>A0A918Q7T7_9BACT</name>
<dbReference type="Proteomes" id="UP000619457">
    <property type="component" value="Unassembled WGS sequence"/>
</dbReference>
<reference evidence="4" key="1">
    <citation type="journal article" date="2014" name="Int. J. Syst. Evol. Microbiol.">
        <title>Complete genome sequence of Corynebacterium casei LMG S-19264T (=DSM 44701T), isolated from a smear-ripened cheese.</title>
        <authorList>
            <consortium name="US DOE Joint Genome Institute (JGI-PGF)"/>
            <person name="Walter F."/>
            <person name="Albersmeier A."/>
            <person name="Kalinowski J."/>
            <person name="Ruckert C."/>
        </authorList>
    </citation>
    <scope>NUCLEOTIDE SEQUENCE</scope>
    <source>
        <strain evidence="4">KCTC 12368</strain>
    </source>
</reference>
<keyword evidence="2" id="KW-0732">Signal</keyword>
<keyword evidence="5" id="KW-1185">Reference proteome</keyword>
<dbReference type="InterPro" id="IPR036514">
    <property type="entry name" value="SGNH_hydro_sf"/>
</dbReference>
<accession>A0A918Q7T7</accession>
<evidence type="ECO:0000256" key="1">
    <source>
        <dbReference type="ARBA" id="ARBA00022801"/>
    </source>
</evidence>
<reference evidence="4" key="2">
    <citation type="submission" date="2020-09" db="EMBL/GenBank/DDBJ databases">
        <authorList>
            <person name="Sun Q."/>
            <person name="Kim S."/>
        </authorList>
    </citation>
    <scope>NUCLEOTIDE SEQUENCE</scope>
    <source>
        <strain evidence="4">KCTC 12368</strain>
    </source>
</reference>
<dbReference type="EMBL" id="BMWX01000005">
    <property type="protein sequence ID" value="GGZ34106.1"/>
    <property type="molecule type" value="Genomic_DNA"/>
</dbReference>